<evidence type="ECO:0000313" key="2">
    <source>
        <dbReference type="Proteomes" id="UP000807504"/>
    </source>
</evidence>
<dbReference type="EMBL" id="JABXBU010001863">
    <property type="protein sequence ID" value="KAF8781353.1"/>
    <property type="molecule type" value="Genomic_DNA"/>
</dbReference>
<protein>
    <submittedName>
        <fullName evidence="1">Uncharacterized protein</fullName>
    </submittedName>
</protein>
<evidence type="ECO:0000313" key="1">
    <source>
        <dbReference type="EMBL" id="KAF8781353.1"/>
    </source>
</evidence>
<accession>A0A8T0ET06</accession>
<keyword evidence="2" id="KW-1185">Reference proteome</keyword>
<proteinExistence type="predicted"/>
<dbReference type="Proteomes" id="UP000807504">
    <property type="component" value="Unassembled WGS sequence"/>
</dbReference>
<dbReference type="AlphaFoldDB" id="A0A8T0ET06"/>
<gene>
    <name evidence="1" type="ORF">HNY73_011756</name>
</gene>
<sequence>METAKKNRTQQRRLFTKACNEFDAEETNLETSDKIIKLKIIEEKAMLMINSEDNVKEFLFSDNVEDDVINKEIDESESYIDRWRLLELLVASIGTRLVQKVIENLKLENIPIFFGLTPVPPCVWIKVAKTGPPFVYNGYEKLDWRGKPENLALCAWIDQSGGIYHPEVVPFDALGDRVVAGPAWLYYPSDKWPRSEFSVNEEEVLKEKRKEIVSSMKERIFVNSSAPIKCRIRSRISVSVQDLYHLYTI</sequence>
<organism evidence="1 2">
    <name type="scientific">Argiope bruennichi</name>
    <name type="common">Wasp spider</name>
    <name type="synonym">Aranea bruennichi</name>
    <dbReference type="NCBI Taxonomy" id="94029"/>
    <lineage>
        <taxon>Eukaryota</taxon>
        <taxon>Metazoa</taxon>
        <taxon>Ecdysozoa</taxon>
        <taxon>Arthropoda</taxon>
        <taxon>Chelicerata</taxon>
        <taxon>Arachnida</taxon>
        <taxon>Araneae</taxon>
        <taxon>Araneomorphae</taxon>
        <taxon>Entelegynae</taxon>
        <taxon>Araneoidea</taxon>
        <taxon>Araneidae</taxon>
        <taxon>Argiope</taxon>
    </lineage>
</organism>
<comment type="caution">
    <text evidence="1">The sequence shown here is derived from an EMBL/GenBank/DDBJ whole genome shotgun (WGS) entry which is preliminary data.</text>
</comment>
<reference evidence="1" key="1">
    <citation type="journal article" date="2020" name="bioRxiv">
        <title>Chromosome-level reference genome of the European wasp spider Argiope bruennichi: a resource for studies on range expansion and evolutionary adaptation.</title>
        <authorList>
            <person name="Sheffer M.M."/>
            <person name="Hoppe A."/>
            <person name="Krehenwinkel H."/>
            <person name="Uhl G."/>
            <person name="Kuss A.W."/>
            <person name="Jensen L."/>
            <person name="Jensen C."/>
            <person name="Gillespie R.G."/>
            <person name="Hoff K.J."/>
            <person name="Prost S."/>
        </authorList>
    </citation>
    <scope>NUCLEOTIDE SEQUENCE</scope>
</reference>
<reference evidence="1" key="2">
    <citation type="submission" date="2020-06" db="EMBL/GenBank/DDBJ databases">
        <authorList>
            <person name="Sheffer M."/>
        </authorList>
    </citation>
    <scope>NUCLEOTIDE SEQUENCE</scope>
</reference>
<name>A0A8T0ET06_ARGBR</name>